<dbReference type="Proteomes" id="UP000815325">
    <property type="component" value="Unassembled WGS sequence"/>
</dbReference>
<gene>
    <name evidence="1" type="ORF">DUNSADRAFT_12990</name>
</gene>
<proteinExistence type="predicted"/>
<organism evidence="1 2">
    <name type="scientific">Dunaliella salina</name>
    <name type="common">Green alga</name>
    <name type="synonym">Protococcus salinus</name>
    <dbReference type="NCBI Taxonomy" id="3046"/>
    <lineage>
        <taxon>Eukaryota</taxon>
        <taxon>Viridiplantae</taxon>
        <taxon>Chlorophyta</taxon>
        <taxon>core chlorophytes</taxon>
        <taxon>Chlorophyceae</taxon>
        <taxon>CS clade</taxon>
        <taxon>Chlamydomonadales</taxon>
        <taxon>Dunaliellaceae</taxon>
        <taxon>Dunaliella</taxon>
    </lineage>
</organism>
<name>A0ABQ7GAA8_DUNSA</name>
<keyword evidence="2" id="KW-1185">Reference proteome</keyword>
<comment type="caution">
    <text evidence="1">The sequence shown here is derived from an EMBL/GenBank/DDBJ whole genome shotgun (WGS) entry which is preliminary data.</text>
</comment>
<evidence type="ECO:0000313" key="2">
    <source>
        <dbReference type="Proteomes" id="UP000815325"/>
    </source>
</evidence>
<protein>
    <submittedName>
        <fullName evidence="1">Uncharacterized protein</fullName>
    </submittedName>
</protein>
<dbReference type="EMBL" id="MU069940">
    <property type="protein sequence ID" value="KAF5831544.1"/>
    <property type="molecule type" value="Genomic_DNA"/>
</dbReference>
<evidence type="ECO:0000313" key="1">
    <source>
        <dbReference type="EMBL" id="KAF5831544.1"/>
    </source>
</evidence>
<sequence length="365" mass="38977">MPIRHPANLQCPLCRPMQSNEQAKLRVEEYVATPSGRDVEGLNAQLVDALGRTPIEGIPYALRFEGVIVKAGETKDYGVDGDGRVTFYTLITASSNEEREAMLARGGEAEQALKTALCDSFVPMESISAVNVMAVEVTMSAASNDTVISGEVTVNLGSARSDKEARDKFRKLDLGEMSKNTHGLLVKELNELQGDNTLFSVTNVEVTGVFTTKSNSDLGAAGQMARVSTVLQNVGFDENGFHDKTRAYCAFEELYAQDLEAIVRQGCGCNPLAEIIQVMFGSNSKGGRRLLDQEVTVESNIYGATSQEVEAALQGQCAEGCMLGGSNAEGHTLVVTAGEEESSAQAARMCGIGLALASFLAFMMS</sequence>
<reference evidence="1" key="1">
    <citation type="submission" date="2017-08" db="EMBL/GenBank/DDBJ databases">
        <authorList>
            <person name="Polle J.E."/>
            <person name="Barry K."/>
            <person name="Cushman J."/>
            <person name="Schmutz J."/>
            <person name="Tran D."/>
            <person name="Hathwaick L.T."/>
            <person name="Yim W.C."/>
            <person name="Jenkins J."/>
            <person name="Mckie-Krisberg Z.M."/>
            <person name="Prochnik S."/>
            <person name="Lindquist E."/>
            <person name="Dockter R.B."/>
            <person name="Adam C."/>
            <person name="Molina H."/>
            <person name="Bunkerborg J."/>
            <person name="Jin E."/>
            <person name="Buchheim M."/>
            <person name="Magnuson J."/>
        </authorList>
    </citation>
    <scope>NUCLEOTIDE SEQUENCE</scope>
    <source>
        <strain evidence="1">CCAP 19/18</strain>
    </source>
</reference>
<accession>A0ABQ7GAA8</accession>